<proteinExistence type="predicted"/>
<dbReference type="PANTHER" id="PTHR13621">
    <property type="entry name" value="PROLINE-RICH PROTEIN PRCC"/>
    <property type="match status" value="1"/>
</dbReference>
<organism evidence="2 3">
    <name type="scientific">Parasitella parasitica</name>
    <dbReference type="NCBI Taxonomy" id="35722"/>
    <lineage>
        <taxon>Eukaryota</taxon>
        <taxon>Fungi</taxon>
        <taxon>Fungi incertae sedis</taxon>
        <taxon>Mucoromycota</taxon>
        <taxon>Mucoromycotina</taxon>
        <taxon>Mucoromycetes</taxon>
        <taxon>Mucorales</taxon>
        <taxon>Mucorineae</taxon>
        <taxon>Mucoraceae</taxon>
        <taxon>Parasitella</taxon>
    </lineage>
</organism>
<name>A0A0B7MPT6_9FUNG</name>
<dbReference type="PANTHER" id="PTHR13621:SF2">
    <property type="entry name" value="PROLINE-RICH PROTEIN PRCC"/>
    <property type="match status" value="1"/>
</dbReference>
<gene>
    <name evidence="2" type="primary">PARPA_01210.1 scaffold 1359</name>
</gene>
<feature type="compositionally biased region" description="Acidic residues" evidence="1">
    <location>
        <begin position="128"/>
        <end position="144"/>
    </location>
</feature>
<feature type="region of interest" description="Disordered" evidence="1">
    <location>
        <begin position="95"/>
        <end position="149"/>
    </location>
</feature>
<evidence type="ECO:0008006" key="4">
    <source>
        <dbReference type="Google" id="ProtNLM"/>
    </source>
</evidence>
<evidence type="ECO:0000313" key="2">
    <source>
        <dbReference type="EMBL" id="CEP07901.1"/>
    </source>
</evidence>
<dbReference type="InterPro" id="IPR018800">
    <property type="entry name" value="PRCC"/>
</dbReference>
<feature type="compositionally biased region" description="Basic and acidic residues" evidence="1">
    <location>
        <begin position="105"/>
        <end position="115"/>
    </location>
</feature>
<evidence type="ECO:0000256" key="1">
    <source>
        <dbReference type="SAM" id="MobiDB-lite"/>
    </source>
</evidence>
<dbReference type="AlphaFoldDB" id="A0A0B7MPT6"/>
<dbReference type="OrthoDB" id="206969at2759"/>
<dbReference type="GO" id="GO:0005634">
    <property type="term" value="C:nucleus"/>
    <property type="evidence" value="ECO:0007669"/>
    <property type="project" value="TreeGrafter"/>
</dbReference>
<protein>
    <recommendedName>
        <fullName evidence="4">Proline-rich protein PRCC</fullName>
    </recommendedName>
</protein>
<dbReference type="Pfam" id="PF10253">
    <property type="entry name" value="PRCC"/>
    <property type="match status" value="1"/>
</dbReference>
<sequence>MSLVPNYSSSSESEDSDHEPPQQTKRPLSSLLPPPKKTVSISLPKLEDDEQDDLEPEQKRPKTTIGLGLAELLPTPKNYKTVTVSKRTTDKTFIPHSLSKKLKGKEKMMAPEPDVKTNSIEEAQKDKEEDEDEVEDEVEDEEEDKVLPTKKFTGSFFRLGKDLKDKESRIQPQAKPIVAASGPAYSVERPQVEPEQQEARISAVDMYAYDPNAMYSADPSVYYQYEQTNHGDSLQNGSDLEQLVGKQGRAGVNIQIKDVNQSDMLLSEEWRQAQALTAVPKFNNGVTMQASKLQMKKNNIMALAAHAVNNQEKMDEMFAANKKTRREAAKKYGF</sequence>
<dbReference type="EMBL" id="LN719426">
    <property type="protein sequence ID" value="CEP07901.1"/>
    <property type="molecule type" value="Genomic_DNA"/>
</dbReference>
<dbReference type="STRING" id="35722.A0A0B7MPT6"/>
<reference evidence="2 3" key="1">
    <citation type="submission" date="2014-09" db="EMBL/GenBank/DDBJ databases">
        <authorList>
            <person name="Ellenberger Sabrina"/>
        </authorList>
    </citation>
    <scope>NUCLEOTIDE SEQUENCE [LARGE SCALE GENOMIC DNA]</scope>
    <source>
        <strain evidence="2 3">CBS 412.66</strain>
    </source>
</reference>
<dbReference type="Proteomes" id="UP000054107">
    <property type="component" value="Unassembled WGS sequence"/>
</dbReference>
<accession>A0A0B7MPT6</accession>
<keyword evidence="3" id="KW-1185">Reference proteome</keyword>
<feature type="region of interest" description="Disordered" evidence="1">
    <location>
        <begin position="1"/>
        <end position="69"/>
    </location>
</feature>
<evidence type="ECO:0000313" key="3">
    <source>
        <dbReference type="Proteomes" id="UP000054107"/>
    </source>
</evidence>